<feature type="compositionally biased region" description="Low complexity" evidence="6">
    <location>
        <begin position="416"/>
        <end position="436"/>
    </location>
</feature>
<keyword evidence="9" id="KW-1185">Reference proteome</keyword>
<dbReference type="EMBL" id="QEAN01000061">
    <property type="protein sequence ID" value="TPX50886.1"/>
    <property type="molecule type" value="Genomic_DNA"/>
</dbReference>
<keyword evidence="1" id="KW-0479">Metal-binding</keyword>
<gene>
    <name evidence="8" type="ORF">SeMB42_g02084</name>
</gene>
<keyword evidence="5" id="KW-0853">WD repeat</keyword>
<dbReference type="VEuPathDB" id="FungiDB:SeMB42_g02084"/>
<sequence>MASQQPKKKQRTAGQAPSRIDDDFQCPICRDIIAEAFVTKCGHSFCYSCLTKHLEYRKDCPSCKNGLTRDQIFPNFLLSKLIEKHLASTRAPAGSTSPSAAKSLRGAFGSNAESHWSVNDINNILSSLLDRKHQLETTQREIELELVSEFLKKAKQVKEDELTRVTKELDVIQADLESVSNQYTAFHKPADSSNSSIGGEVPDGSGDAIVADADARIRRKRRHSELEDGDDEEETEAFPTLSVSTNHIIRTTSGNSMNNEHRVGIDLVLQRESSSKLRLANKQKERVMKHFDELTPSYFDARLNNRHSAGNSKSPGASHALSRFCTDLYNFSRPSRLTVLAKIYYADNFHNPGSSIVSSIDYDRDDEYFATAGVLKKIKVFEFASVISDYRETVSSRDNLYDMTDEKIRKPGYITSSSRSSDSPSPGPSPRVSVARGGVGAVSIRATVEDGVSRLRRVLSRITPHEEGEIGASYADNDNVRPNEDVENEDNQSAAVEDDEENENNSNEDGDEEEGHSRSSGQLVSRQRHGEEEGMNDEPPGGLDNVPRYPVREMTCRSKISCLSWNTYIKAQLASSDYEGLVTLWDVQNGSLVTSYDEHEKRTWSCDFSKVDPTRLASGGDDSKIKIWSTNQPRSVMSIDSRANICAVKFNPEVGHQLAFGSADHNIHYYDLRNTAQALYVFKGHRKAVSYVKFPHRDTMLTASTDCTLRLWSLSKVGISSQLAIGPASYMSGASRFQHPGTSASSSSNGSILTQPISNATANHYLPYHTISSSPQSSSDNTSTGILNDASTSSLKHIPGIPAGFDALPPGCIRAYVGHTNEKNFVGLSVNCESQFIACGSETNSVFIYWMHVGSPVAVYKFGNGVDPVTGEELADEDPAQFVSSVAFRKTHPNMLTAANSQGRVKVLELV</sequence>
<evidence type="ECO:0000256" key="5">
    <source>
        <dbReference type="PROSITE-ProRule" id="PRU00221"/>
    </source>
</evidence>
<evidence type="ECO:0000256" key="6">
    <source>
        <dbReference type="SAM" id="MobiDB-lite"/>
    </source>
</evidence>
<feature type="repeat" description="WD" evidence="5">
    <location>
        <begin position="596"/>
        <end position="638"/>
    </location>
</feature>
<dbReference type="Pfam" id="PF00400">
    <property type="entry name" value="WD40"/>
    <property type="match status" value="2"/>
</dbReference>
<evidence type="ECO:0000256" key="1">
    <source>
        <dbReference type="ARBA" id="ARBA00022723"/>
    </source>
</evidence>
<dbReference type="PANTHER" id="PTHR44080:SF1">
    <property type="entry name" value="E3 UBIQUITIN-PROTEIN LIGASE COP1"/>
    <property type="match status" value="1"/>
</dbReference>
<dbReference type="SMART" id="SM00320">
    <property type="entry name" value="WD40"/>
    <property type="match status" value="7"/>
</dbReference>
<comment type="caution">
    <text evidence="8">The sequence shown here is derived from an EMBL/GenBank/DDBJ whole genome shotgun (WGS) entry which is preliminary data.</text>
</comment>
<dbReference type="InterPro" id="IPR017907">
    <property type="entry name" value="Znf_RING_CS"/>
</dbReference>
<dbReference type="AlphaFoldDB" id="A0A507DH71"/>
<evidence type="ECO:0000313" key="9">
    <source>
        <dbReference type="Proteomes" id="UP000317494"/>
    </source>
</evidence>
<dbReference type="InterPro" id="IPR036322">
    <property type="entry name" value="WD40_repeat_dom_sf"/>
</dbReference>
<feature type="domain" description="RING-type" evidence="7">
    <location>
        <begin position="26"/>
        <end position="64"/>
    </location>
</feature>
<dbReference type="InterPro" id="IPR042755">
    <property type="entry name" value="COP1"/>
</dbReference>
<reference evidence="8 9" key="1">
    <citation type="journal article" date="2019" name="Sci. Rep.">
        <title>Comparative genomics of chytrid fungi reveal insights into the obligate biotrophic and pathogenic lifestyle of Synchytrium endobioticum.</title>
        <authorList>
            <person name="van de Vossenberg B.T.L.H."/>
            <person name="Warris S."/>
            <person name="Nguyen H.D.T."/>
            <person name="van Gent-Pelzer M.P.E."/>
            <person name="Joly D.L."/>
            <person name="van de Geest H.C."/>
            <person name="Bonants P.J.M."/>
            <person name="Smith D.S."/>
            <person name="Levesque C.A."/>
            <person name="van der Lee T.A.J."/>
        </authorList>
    </citation>
    <scope>NUCLEOTIDE SEQUENCE [LARGE SCALE GENOMIC DNA]</scope>
    <source>
        <strain evidence="8 9">MB42</strain>
    </source>
</reference>
<evidence type="ECO:0000256" key="4">
    <source>
        <dbReference type="PROSITE-ProRule" id="PRU00175"/>
    </source>
</evidence>
<dbReference type="Pfam" id="PF13923">
    <property type="entry name" value="zf-C3HC4_2"/>
    <property type="match status" value="1"/>
</dbReference>
<dbReference type="InterPro" id="IPR001841">
    <property type="entry name" value="Znf_RING"/>
</dbReference>
<evidence type="ECO:0000313" key="8">
    <source>
        <dbReference type="EMBL" id="TPX50886.1"/>
    </source>
</evidence>
<dbReference type="SMART" id="SM00184">
    <property type="entry name" value="RING"/>
    <property type="match status" value="1"/>
</dbReference>
<dbReference type="Gene3D" id="3.30.40.10">
    <property type="entry name" value="Zinc/RING finger domain, C3HC4 (zinc finger)"/>
    <property type="match status" value="1"/>
</dbReference>
<dbReference type="PROSITE" id="PS00518">
    <property type="entry name" value="ZF_RING_1"/>
    <property type="match status" value="1"/>
</dbReference>
<dbReference type="PROSITE" id="PS50082">
    <property type="entry name" value="WD_REPEATS_2"/>
    <property type="match status" value="2"/>
</dbReference>
<feature type="compositionally biased region" description="Acidic residues" evidence="6">
    <location>
        <begin position="485"/>
        <end position="514"/>
    </location>
</feature>
<dbReference type="Gene3D" id="2.130.10.10">
    <property type="entry name" value="YVTN repeat-like/Quinoprotein amine dehydrogenase"/>
    <property type="match status" value="3"/>
</dbReference>
<dbReference type="GO" id="GO:0061630">
    <property type="term" value="F:ubiquitin protein ligase activity"/>
    <property type="evidence" value="ECO:0007669"/>
    <property type="project" value="InterPro"/>
</dbReference>
<dbReference type="STRING" id="286115.A0A507DH71"/>
<feature type="region of interest" description="Disordered" evidence="6">
    <location>
        <begin position="407"/>
        <end position="436"/>
    </location>
</feature>
<accession>A0A507DH71</accession>
<dbReference type="CDD" id="cd16504">
    <property type="entry name" value="RING-HC_COP1"/>
    <property type="match status" value="1"/>
</dbReference>
<feature type="repeat" description="WD" evidence="5">
    <location>
        <begin position="682"/>
        <end position="715"/>
    </location>
</feature>
<evidence type="ECO:0000256" key="2">
    <source>
        <dbReference type="ARBA" id="ARBA00022771"/>
    </source>
</evidence>
<proteinExistence type="predicted"/>
<dbReference type="GO" id="GO:0043161">
    <property type="term" value="P:proteasome-mediated ubiquitin-dependent protein catabolic process"/>
    <property type="evidence" value="ECO:0007669"/>
    <property type="project" value="TreeGrafter"/>
</dbReference>
<dbReference type="InterPro" id="IPR013083">
    <property type="entry name" value="Znf_RING/FYVE/PHD"/>
</dbReference>
<feature type="region of interest" description="Disordered" evidence="6">
    <location>
        <begin position="469"/>
        <end position="548"/>
    </location>
</feature>
<dbReference type="InterPro" id="IPR001680">
    <property type="entry name" value="WD40_rpt"/>
</dbReference>
<feature type="region of interest" description="Disordered" evidence="6">
    <location>
        <begin position="187"/>
        <end position="207"/>
    </location>
</feature>
<dbReference type="PROSITE" id="PS50294">
    <property type="entry name" value="WD_REPEATS_REGION"/>
    <property type="match status" value="1"/>
</dbReference>
<dbReference type="SUPFAM" id="SSF57850">
    <property type="entry name" value="RING/U-box"/>
    <property type="match status" value="1"/>
</dbReference>
<dbReference type="PROSITE" id="PS50089">
    <property type="entry name" value="ZF_RING_2"/>
    <property type="match status" value="1"/>
</dbReference>
<protein>
    <recommendedName>
        <fullName evidence="7">RING-type domain-containing protein</fullName>
    </recommendedName>
</protein>
<keyword evidence="2 4" id="KW-0863">Zinc-finger</keyword>
<name>A0A507DH71_9FUNG</name>
<dbReference type="Proteomes" id="UP000317494">
    <property type="component" value="Unassembled WGS sequence"/>
</dbReference>
<dbReference type="InterPro" id="IPR015943">
    <property type="entry name" value="WD40/YVTN_repeat-like_dom_sf"/>
</dbReference>
<evidence type="ECO:0000259" key="7">
    <source>
        <dbReference type="PROSITE" id="PS50089"/>
    </source>
</evidence>
<keyword evidence="3" id="KW-0862">Zinc</keyword>
<dbReference type="GO" id="GO:0008270">
    <property type="term" value="F:zinc ion binding"/>
    <property type="evidence" value="ECO:0007669"/>
    <property type="project" value="UniProtKB-KW"/>
</dbReference>
<evidence type="ECO:0000256" key="3">
    <source>
        <dbReference type="ARBA" id="ARBA00022833"/>
    </source>
</evidence>
<dbReference type="SUPFAM" id="SSF50978">
    <property type="entry name" value="WD40 repeat-like"/>
    <property type="match status" value="1"/>
</dbReference>
<organism evidence="8 9">
    <name type="scientific">Synchytrium endobioticum</name>
    <dbReference type="NCBI Taxonomy" id="286115"/>
    <lineage>
        <taxon>Eukaryota</taxon>
        <taxon>Fungi</taxon>
        <taxon>Fungi incertae sedis</taxon>
        <taxon>Chytridiomycota</taxon>
        <taxon>Chytridiomycota incertae sedis</taxon>
        <taxon>Chytridiomycetes</taxon>
        <taxon>Synchytriales</taxon>
        <taxon>Synchytriaceae</taxon>
        <taxon>Synchytrium</taxon>
    </lineage>
</organism>
<dbReference type="PANTHER" id="PTHR44080">
    <property type="entry name" value="E3 UBIQUITIN-PROTEIN LIGASE COP1"/>
    <property type="match status" value="1"/>
</dbReference>